<feature type="region of interest" description="Disordered" evidence="1">
    <location>
        <begin position="73"/>
        <end position="101"/>
    </location>
</feature>
<proteinExistence type="predicted"/>
<evidence type="ECO:0000256" key="1">
    <source>
        <dbReference type="SAM" id="MobiDB-lite"/>
    </source>
</evidence>
<evidence type="ECO:0000313" key="3">
    <source>
        <dbReference type="Proteomes" id="UP001286313"/>
    </source>
</evidence>
<dbReference type="AlphaFoldDB" id="A0AAE1KV34"/>
<organism evidence="2 3">
    <name type="scientific">Petrolisthes cinctipes</name>
    <name type="common">Flat porcelain crab</name>
    <dbReference type="NCBI Taxonomy" id="88211"/>
    <lineage>
        <taxon>Eukaryota</taxon>
        <taxon>Metazoa</taxon>
        <taxon>Ecdysozoa</taxon>
        <taxon>Arthropoda</taxon>
        <taxon>Crustacea</taxon>
        <taxon>Multicrustacea</taxon>
        <taxon>Malacostraca</taxon>
        <taxon>Eumalacostraca</taxon>
        <taxon>Eucarida</taxon>
        <taxon>Decapoda</taxon>
        <taxon>Pleocyemata</taxon>
        <taxon>Anomura</taxon>
        <taxon>Galatheoidea</taxon>
        <taxon>Porcellanidae</taxon>
        <taxon>Petrolisthes</taxon>
    </lineage>
</organism>
<reference evidence="2" key="1">
    <citation type="submission" date="2023-10" db="EMBL/GenBank/DDBJ databases">
        <title>Genome assemblies of two species of porcelain crab, Petrolisthes cinctipes and Petrolisthes manimaculis (Anomura: Porcellanidae).</title>
        <authorList>
            <person name="Angst P."/>
        </authorList>
    </citation>
    <scope>NUCLEOTIDE SEQUENCE</scope>
    <source>
        <strain evidence="2">PB745_01</strain>
        <tissue evidence="2">Gill</tissue>
    </source>
</reference>
<accession>A0AAE1KV34</accession>
<comment type="caution">
    <text evidence="2">The sequence shown here is derived from an EMBL/GenBank/DDBJ whole genome shotgun (WGS) entry which is preliminary data.</text>
</comment>
<feature type="region of interest" description="Disordered" evidence="1">
    <location>
        <begin position="26"/>
        <end position="53"/>
    </location>
</feature>
<gene>
    <name evidence="2" type="ORF">Pcinc_012698</name>
</gene>
<sequence length="109" mass="11591">MVSVSYSSLTLGNSSCGLRLFGNKLARQTPPREQQDGSWNGGECYPSSNTRQLNPSVSVEAGAECWVRVGRRARGGQGGVSQPKPANRSYPHHAPPPTSATLLVCLHTA</sequence>
<protein>
    <submittedName>
        <fullName evidence="2">Uncharacterized protein</fullName>
    </submittedName>
</protein>
<keyword evidence="3" id="KW-1185">Reference proteome</keyword>
<name>A0AAE1KV34_PETCI</name>
<evidence type="ECO:0000313" key="2">
    <source>
        <dbReference type="EMBL" id="KAK3882955.1"/>
    </source>
</evidence>
<dbReference type="Proteomes" id="UP001286313">
    <property type="component" value="Unassembled WGS sequence"/>
</dbReference>
<dbReference type="EMBL" id="JAWQEG010001044">
    <property type="protein sequence ID" value="KAK3882955.1"/>
    <property type="molecule type" value="Genomic_DNA"/>
</dbReference>